<evidence type="ECO:0000256" key="2">
    <source>
        <dbReference type="SAM" id="Phobius"/>
    </source>
</evidence>
<name>A0ABS5YKU2_9ACTN</name>
<feature type="transmembrane region" description="Helical" evidence="2">
    <location>
        <begin position="44"/>
        <end position="63"/>
    </location>
</feature>
<sequence>MTTTGRDDTPANKNETPLNETDALAAERGTPGEDALKIATIVNVTRNALIGIVAVALTGYFAFKVERAAGSVTIVSALALAALLFAGFHL</sequence>
<protein>
    <submittedName>
        <fullName evidence="3">Uncharacterized protein</fullName>
    </submittedName>
</protein>
<evidence type="ECO:0000313" key="4">
    <source>
        <dbReference type="Proteomes" id="UP001519654"/>
    </source>
</evidence>
<keyword evidence="4" id="KW-1185">Reference proteome</keyword>
<keyword evidence="2" id="KW-1133">Transmembrane helix</keyword>
<keyword evidence="2" id="KW-0812">Transmembrane</keyword>
<dbReference type="RefSeq" id="WP_215785649.1">
    <property type="nucleotide sequence ID" value="NZ_JAHKKG010000003.1"/>
</dbReference>
<reference evidence="3 4" key="1">
    <citation type="submission" date="2021-06" db="EMBL/GenBank/DDBJ databases">
        <title>Actinoplanes lichenicola sp. nov., and Actinoplanes ovalisporus sp. nov., isolated from lichen in Thailand.</title>
        <authorList>
            <person name="Saeng-In P."/>
            <person name="Kanchanasin P."/>
            <person name="Yuki M."/>
            <person name="Kudo T."/>
            <person name="Ohkuma M."/>
            <person name="Phongsopitanun W."/>
            <person name="Tanasupawat S."/>
        </authorList>
    </citation>
    <scope>NUCLEOTIDE SEQUENCE [LARGE SCALE GENOMIC DNA]</scope>
    <source>
        <strain evidence="3 4">NBRC 110975</strain>
    </source>
</reference>
<feature type="compositionally biased region" description="Basic and acidic residues" evidence="1">
    <location>
        <begin position="1"/>
        <end position="10"/>
    </location>
</feature>
<gene>
    <name evidence="3" type="ORF">KOI35_09120</name>
</gene>
<evidence type="ECO:0000256" key="1">
    <source>
        <dbReference type="SAM" id="MobiDB-lite"/>
    </source>
</evidence>
<feature type="region of interest" description="Disordered" evidence="1">
    <location>
        <begin position="1"/>
        <end position="28"/>
    </location>
</feature>
<evidence type="ECO:0000313" key="3">
    <source>
        <dbReference type="EMBL" id="MBU2663666.1"/>
    </source>
</evidence>
<accession>A0ABS5YKU2</accession>
<organism evidence="3 4">
    <name type="scientific">Paractinoplanes bogorensis</name>
    <dbReference type="NCBI Taxonomy" id="1610840"/>
    <lineage>
        <taxon>Bacteria</taxon>
        <taxon>Bacillati</taxon>
        <taxon>Actinomycetota</taxon>
        <taxon>Actinomycetes</taxon>
        <taxon>Micromonosporales</taxon>
        <taxon>Micromonosporaceae</taxon>
        <taxon>Paractinoplanes</taxon>
    </lineage>
</organism>
<feature type="transmembrane region" description="Helical" evidence="2">
    <location>
        <begin position="69"/>
        <end position="88"/>
    </location>
</feature>
<dbReference type="Proteomes" id="UP001519654">
    <property type="component" value="Unassembled WGS sequence"/>
</dbReference>
<comment type="caution">
    <text evidence="3">The sequence shown here is derived from an EMBL/GenBank/DDBJ whole genome shotgun (WGS) entry which is preliminary data.</text>
</comment>
<dbReference type="EMBL" id="JAHKKG010000003">
    <property type="protein sequence ID" value="MBU2663666.1"/>
    <property type="molecule type" value="Genomic_DNA"/>
</dbReference>
<proteinExistence type="predicted"/>
<keyword evidence="2" id="KW-0472">Membrane</keyword>